<feature type="transmembrane region" description="Helical" evidence="8">
    <location>
        <begin position="266"/>
        <end position="286"/>
    </location>
</feature>
<keyword evidence="6" id="KW-0862">Zinc</keyword>
<dbReference type="InterPro" id="IPR011016">
    <property type="entry name" value="Znf_RING-CH"/>
</dbReference>
<sequence length="641" mass="72918">MATSFTGAQWQWPDTASSSANPRPTTSTSDTAGSSNNGPQAPAQPAPERKRHYKPRTCRICFEVVHPTTEIDDSIAAGLFSSKANVRYVSEDPELGRLISPCLCKGSQRYVHEGCLQAWRQASPLSDRNFWRCPTCHFEYRLSRLKYGRWLSSKLIRGLVTFLILVITVFMMGFVADPIINLWVDPLGSIADTLSDVINDIEALNPTEDDDEPDTWWFHFLKGFLSLGLLGFLKTFFAMSPWHWFSVRSGVGGRRRGTGRDRMESINWALVILGIFTFLGATWKLVSHLSAKALEKASDRVVDIGEDTPDDDDEEDARARRSELPEILDDKMHFAYPPRKSSNPPPYLRAAKLPGLRRSRLKVIAAAGFAFLVLIYLLTRPTRHAPYKSYAPTGNPPVVIVSVFDEMKYDKAYLDMIKENRIQYAEKHGYETFFPKVGDYDLKGAPTSWTNVVAVRHALTKFPDCKFVWFLDQNAFIMNPDLTVEEHIMKPAKLEGLMIKDHPVVPPDSIIKTFSHLKGQDVDFVVTQDKEGMSASSYVIRNGDWARFFLETWFDPLYRSYNFQRAETHALEHIVQWHPTVLARLALVPQKILNTYSRASKGTEYQEGDFAVVFNGCTSTQECDTDAQRYLYRWRTAFKST</sequence>
<accession>A0AAV9H4W4</accession>
<dbReference type="CDD" id="cd16495">
    <property type="entry name" value="RING_CH-C4HC3_MARCH"/>
    <property type="match status" value="1"/>
</dbReference>
<dbReference type="AlphaFoldDB" id="A0AAV9H4W4"/>
<dbReference type="InterPro" id="IPR013083">
    <property type="entry name" value="Znf_RING/FYVE/PHD"/>
</dbReference>
<evidence type="ECO:0000259" key="9">
    <source>
        <dbReference type="PROSITE" id="PS51292"/>
    </source>
</evidence>
<organism evidence="10 11">
    <name type="scientific">Podospora aff. communis PSN243</name>
    <dbReference type="NCBI Taxonomy" id="3040156"/>
    <lineage>
        <taxon>Eukaryota</taxon>
        <taxon>Fungi</taxon>
        <taxon>Dikarya</taxon>
        <taxon>Ascomycota</taxon>
        <taxon>Pezizomycotina</taxon>
        <taxon>Sordariomycetes</taxon>
        <taxon>Sordariomycetidae</taxon>
        <taxon>Sordariales</taxon>
        <taxon>Podosporaceae</taxon>
        <taxon>Podospora</taxon>
    </lineage>
</organism>
<keyword evidence="8" id="KW-0812">Transmembrane</keyword>
<dbReference type="InterPro" id="IPR008630">
    <property type="entry name" value="Glyco_trans_34"/>
</dbReference>
<keyword evidence="5" id="KW-0863">Zinc-finger</keyword>
<proteinExistence type="inferred from homology"/>
<dbReference type="Gene3D" id="3.90.550.10">
    <property type="entry name" value="Spore Coat Polysaccharide Biosynthesis Protein SpsA, Chain A"/>
    <property type="match status" value="1"/>
</dbReference>
<evidence type="ECO:0000256" key="3">
    <source>
        <dbReference type="ARBA" id="ARBA00022679"/>
    </source>
</evidence>
<feature type="compositionally biased region" description="Polar residues" evidence="7">
    <location>
        <begin position="1"/>
        <end position="38"/>
    </location>
</feature>
<dbReference type="SUPFAM" id="SSF57850">
    <property type="entry name" value="RING/U-box"/>
    <property type="match status" value="1"/>
</dbReference>
<reference evidence="10" key="2">
    <citation type="submission" date="2023-05" db="EMBL/GenBank/DDBJ databases">
        <authorList>
            <consortium name="Lawrence Berkeley National Laboratory"/>
            <person name="Steindorff A."/>
            <person name="Hensen N."/>
            <person name="Bonometti L."/>
            <person name="Westerberg I."/>
            <person name="Brannstrom I.O."/>
            <person name="Guillou S."/>
            <person name="Cros-Aarteil S."/>
            <person name="Calhoun S."/>
            <person name="Haridas S."/>
            <person name="Kuo A."/>
            <person name="Mondo S."/>
            <person name="Pangilinan J."/>
            <person name="Riley R."/>
            <person name="Labutti K."/>
            <person name="Andreopoulos B."/>
            <person name="Lipzen A."/>
            <person name="Chen C."/>
            <person name="Yanf M."/>
            <person name="Daum C."/>
            <person name="Ng V."/>
            <person name="Clum A."/>
            <person name="Ohm R."/>
            <person name="Martin F."/>
            <person name="Silar P."/>
            <person name="Natvig D."/>
            <person name="Lalanne C."/>
            <person name="Gautier V."/>
            <person name="Ament-Velasquez S.L."/>
            <person name="Kruys A."/>
            <person name="Hutchinson M.I."/>
            <person name="Powell A.J."/>
            <person name="Barry K."/>
            <person name="Miller A.N."/>
            <person name="Grigoriev I.V."/>
            <person name="Debuchy R."/>
            <person name="Gladieux P."/>
            <person name="Thoren M.H."/>
            <person name="Johannesson H."/>
        </authorList>
    </citation>
    <scope>NUCLEOTIDE SEQUENCE</scope>
    <source>
        <strain evidence="10">PSN243</strain>
    </source>
</reference>
<keyword evidence="3" id="KW-0808">Transferase</keyword>
<evidence type="ECO:0000256" key="7">
    <source>
        <dbReference type="SAM" id="MobiDB-lite"/>
    </source>
</evidence>
<dbReference type="GO" id="GO:0000136">
    <property type="term" value="C:mannan polymerase complex"/>
    <property type="evidence" value="ECO:0007669"/>
    <property type="project" value="TreeGrafter"/>
</dbReference>
<feature type="region of interest" description="Disordered" evidence="7">
    <location>
        <begin position="1"/>
        <end position="52"/>
    </location>
</feature>
<dbReference type="InterPro" id="IPR029044">
    <property type="entry name" value="Nucleotide-diphossugar_trans"/>
</dbReference>
<evidence type="ECO:0000313" key="10">
    <source>
        <dbReference type="EMBL" id="KAK4454951.1"/>
    </source>
</evidence>
<dbReference type="GO" id="GO:0008270">
    <property type="term" value="F:zinc ion binding"/>
    <property type="evidence" value="ECO:0007669"/>
    <property type="project" value="UniProtKB-KW"/>
</dbReference>
<dbReference type="GO" id="GO:0006487">
    <property type="term" value="P:protein N-linked glycosylation"/>
    <property type="evidence" value="ECO:0007669"/>
    <property type="project" value="TreeGrafter"/>
</dbReference>
<comment type="caution">
    <text evidence="10">The sequence shown here is derived from an EMBL/GenBank/DDBJ whole genome shotgun (WGS) entry which is preliminary data.</text>
</comment>
<dbReference type="Pfam" id="PF12906">
    <property type="entry name" value="RINGv"/>
    <property type="match status" value="1"/>
</dbReference>
<evidence type="ECO:0000256" key="8">
    <source>
        <dbReference type="SAM" id="Phobius"/>
    </source>
</evidence>
<dbReference type="GO" id="GO:0000009">
    <property type="term" value="F:alpha-1,6-mannosyltransferase activity"/>
    <property type="evidence" value="ECO:0007669"/>
    <property type="project" value="TreeGrafter"/>
</dbReference>
<dbReference type="FunFam" id="3.90.550.10:FF:000149">
    <property type="entry name" value="Alpha-1,6-mannosyltransferase subunit"/>
    <property type="match status" value="1"/>
</dbReference>
<dbReference type="PANTHER" id="PTHR31306:SF10">
    <property type="entry name" value="ALPHA-1,6-MANNOSYLTRANSFERASE MNN11-RELATED"/>
    <property type="match status" value="1"/>
</dbReference>
<evidence type="ECO:0000256" key="4">
    <source>
        <dbReference type="ARBA" id="ARBA00022723"/>
    </source>
</evidence>
<evidence type="ECO:0000256" key="5">
    <source>
        <dbReference type="ARBA" id="ARBA00022771"/>
    </source>
</evidence>
<dbReference type="SMART" id="SM00744">
    <property type="entry name" value="RINGv"/>
    <property type="match status" value="1"/>
</dbReference>
<keyword evidence="4" id="KW-0479">Metal-binding</keyword>
<evidence type="ECO:0000256" key="1">
    <source>
        <dbReference type="ARBA" id="ARBA00005664"/>
    </source>
</evidence>
<feature type="domain" description="RING-CH-type" evidence="9">
    <location>
        <begin position="50"/>
        <end position="143"/>
    </location>
</feature>
<dbReference type="Gene3D" id="3.30.40.10">
    <property type="entry name" value="Zinc/RING finger domain, C3HC4 (zinc finger)"/>
    <property type="match status" value="1"/>
</dbReference>
<comment type="similarity">
    <text evidence="1">Belongs to the glycosyltransferase 34 family.</text>
</comment>
<dbReference type="EMBL" id="MU865915">
    <property type="protein sequence ID" value="KAK4454951.1"/>
    <property type="molecule type" value="Genomic_DNA"/>
</dbReference>
<feature type="transmembrane region" description="Helical" evidence="8">
    <location>
        <begin position="155"/>
        <end position="176"/>
    </location>
</feature>
<evidence type="ECO:0000256" key="2">
    <source>
        <dbReference type="ARBA" id="ARBA00022676"/>
    </source>
</evidence>
<feature type="transmembrane region" description="Helical" evidence="8">
    <location>
        <begin position="361"/>
        <end position="379"/>
    </location>
</feature>
<protein>
    <recommendedName>
        <fullName evidence="9">RING-CH-type domain-containing protein</fullName>
    </recommendedName>
</protein>
<name>A0AAV9H4W4_9PEZI</name>
<keyword evidence="11" id="KW-1185">Reference proteome</keyword>
<keyword evidence="8" id="KW-1133">Transmembrane helix</keyword>
<evidence type="ECO:0000313" key="11">
    <source>
        <dbReference type="Proteomes" id="UP001321760"/>
    </source>
</evidence>
<dbReference type="Pfam" id="PF05637">
    <property type="entry name" value="Glyco_transf_34"/>
    <property type="match status" value="1"/>
</dbReference>
<dbReference type="PANTHER" id="PTHR31306">
    <property type="entry name" value="ALPHA-1,6-MANNOSYLTRANSFERASE MNN11-RELATED"/>
    <property type="match status" value="1"/>
</dbReference>
<gene>
    <name evidence="10" type="ORF">QBC34DRAFT_445303</name>
</gene>
<evidence type="ECO:0000256" key="6">
    <source>
        <dbReference type="ARBA" id="ARBA00022833"/>
    </source>
</evidence>
<dbReference type="Proteomes" id="UP001321760">
    <property type="component" value="Unassembled WGS sequence"/>
</dbReference>
<reference evidence="10" key="1">
    <citation type="journal article" date="2023" name="Mol. Phylogenet. Evol.">
        <title>Genome-scale phylogeny and comparative genomics of the fungal order Sordariales.</title>
        <authorList>
            <person name="Hensen N."/>
            <person name="Bonometti L."/>
            <person name="Westerberg I."/>
            <person name="Brannstrom I.O."/>
            <person name="Guillou S."/>
            <person name="Cros-Aarteil S."/>
            <person name="Calhoun S."/>
            <person name="Haridas S."/>
            <person name="Kuo A."/>
            <person name="Mondo S."/>
            <person name="Pangilinan J."/>
            <person name="Riley R."/>
            <person name="LaButti K."/>
            <person name="Andreopoulos B."/>
            <person name="Lipzen A."/>
            <person name="Chen C."/>
            <person name="Yan M."/>
            <person name="Daum C."/>
            <person name="Ng V."/>
            <person name="Clum A."/>
            <person name="Steindorff A."/>
            <person name="Ohm R.A."/>
            <person name="Martin F."/>
            <person name="Silar P."/>
            <person name="Natvig D.O."/>
            <person name="Lalanne C."/>
            <person name="Gautier V."/>
            <person name="Ament-Velasquez S.L."/>
            <person name="Kruys A."/>
            <person name="Hutchinson M.I."/>
            <person name="Powell A.J."/>
            <person name="Barry K."/>
            <person name="Miller A.N."/>
            <person name="Grigoriev I.V."/>
            <person name="Debuchy R."/>
            <person name="Gladieux P."/>
            <person name="Hiltunen Thoren M."/>
            <person name="Johannesson H."/>
        </authorList>
    </citation>
    <scope>NUCLEOTIDE SEQUENCE</scope>
    <source>
        <strain evidence="10">PSN243</strain>
    </source>
</reference>
<keyword evidence="8" id="KW-0472">Membrane</keyword>
<feature type="transmembrane region" description="Helical" evidence="8">
    <location>
        <begin position="224"/>
        <end position="245"/>
    </location>
</feature>
<dbReference type="PROSITE" id="PS51292">
    <property type="entry name" value="ZF_RING_CH"/>
    <property type="match status" value="1"/>
</dbReference>
<keyword evidence="2" id="KW-0328">Glycosyltransferase</keyword>